<accession>A0A0F0CN31</accession>
<dbReference type="CDD" id="cd11378">
    <property type="entry name" value="DUF296"/>
    <property type="match status" value="1"/>
</dbReference>
<sequence>MEYSTGIMGRVFIVKFEHEEDVLLKIEELAKKEHIKFATIVLLGALQSADIVSGPIAPVIPPEPHWKTITGVSETVGFGNIILRTDGSIKSHIHVNFGNKNEVLTGCLRKNGKVFITIEAVITEIITKVNRRIDPVTGIETLKF</sequence>
<dbReference type="EMBL" id="JYNY01000588">
    <property type="protein sequence ID" value="KJJ83414.1"/>
    <property type="molecule type" value="Genomic_DNA"/>
</dbReference>
<proteinExistence type="predicted"/>
<dbReference type="InterPro" id="IPR005175">
    <property type="entry name" value="PPC_dom"/>
</dbReference>
<gene>
    <name evidence="2" type="ORF">OMAG_002711</name>
</gene>
<dbReference type="PROSITE" id="PS51742">
    <property type="entry name" value="PPC"/>
    <property type="match status" value="1"/>
</dbReference>
<dbReference type="Gene3D" id="3.30.1330.80">
    <property type="entry name" value="Hypothetical protein, similar to alpha- acetolactate decarboxylase, domain 2"/>
    <property type="match status" value="1"/>
</dbReference>
<evidence type="ECO:0000259" key="1">
    <source>
        <dbReference type="PROSITE" id="PS51742"/>
    </source>
</evidence>
<evidence type="ECO:0000313" key="2">
    <source>
        <dbReference type="EMBL" id="KJJ83414.1"/>
    </source>
</evidence>
<name>A0A0F0CN31_9BACT</name>
<dbReference type="Proteomes" id="UP000033428">
    <property type="component" value="Unassembled WGS sequence"/>
</dbReference>
<keyword evidence="3" id="KW-1185">Reference proteome</keyword>
<dbReference type="PANTHER" id="PTHR34988">
    <property type="entry name" value="PROTEIN, PUTATIVE-RELATED"/>
    <property type="match status" value="1"/>
</dbReference>
<dbReference type="Pfam" id="PF03479">
    <property type="entry name" value="PCC"/>
    <property type="match status" value="1"/>
</dbReference>
<evidence type="ECO:0000313" key="3">
    <source>
        <dbReference type="Proteomes" id="UP000033428"/>
    </source>
</evidence>
<organism evidence="2 3">
    <name type="scientific">Candidatus Omnitrophus magneticus</name>
    <dbReference type="NCBI Taxonomy" id="1609969"/>
    <lineage>
        <taxon>Bacteria</taxon>
        <taxon>Pseudomonadati</taxon>
        <taxon>Candidatus Omnitrophota</taxon>
        <taxon>Candidatus Omnitrophus</taxon>
    </lineage>
</organism>
<protein>
    <submittedName>
        <fullName evidence="2">Protein containing DUF296</fullName>
    </submittedName>
</protein>
<comment type="caution">
    <text evidence="2">The sequence shown here is derived from an EMBL/GenBank/DDBJ whole genome shotgun (WGS) entry which is preliminary data.</text>
</comment>
<dbReference type="AlphaFoldDB" id="A0A0F0CN31"/>
<reference evidence="2 3" key="1">
    <citation type="submission" date="2015-02" db="EMBL/GenBank/DDBJ databases">
        <title>Single-cell genomics of uncultivated deep-branching MTB reveals a conserved set of magnetosome genes.</title>
        <authorList>
            <person name="Kolinko S."/>
            <person name="Richter M."/>
            <person name="Glockner F.O."/>
            <person name="Brachmann A."/>
            <person name="Schuler D."/>
        </authorList>
    </citation>
    <scope>NUCLEOTIDE SEQUENCE [LARGE SCALE GENOMIC DNA]</scope>
    <source>
        <strain evidence="2">SKK-01</strain>
    </source>
</reference>
<dbReference type="PANTHER" id="PTHR34988:SF1">
    <property type="entry name" value="DNA-BINDING PROTEIN"/>
    <property type="match status" value="1"/>
</dbReference>
<feature type="domain" description="PPC" evidence="1">
    <location>
        <begin position="5"/>
        <end position="144"/>
    </location>
</feature>
<dbReference type="SUPFAM" id="SSF117856">
    <property type="entry name" value="AF0104/ALDC/Ptd012-like"/>
    <property type="match status" value="1"/>
</dbReference>